<dbReference type="SUPFAM" id="SSF88723">
    <property type="entry name" value="PIN domain-like"/>
    <property type="match status" value="1"/>
</dbReference>
<organism evidence="2 3">
    <name type="scientific">Bacteroides difficilis</name>
    <dbReference type="NCBI Taxonomy" id="2763021"/>
    <lineage>
        <taxon>Bacteria</taxon>
        <taxon>Pseudomonadati</taxon>
        <taxon>Bacteroidota</taxon>
        <taxon>Bacteroidia</taxon>
        <taxon>Bacteroidales</taxon>
        <taxon>Bacteroidaceae</taxon>
        <taxon>Bacteroides</taxon>
    </lineage>
</organism>
<comment type="caution">
    <text evidence="2">The sequence shown here is derived from an EMBL/GenBank/DDBJ whole genome shotgun (WGS) entry which is preliminary data.</text>
</comment>
<dbReference type="RefSeq" id="WP_186967262.1">
    <property type="nucleotide sequence ID" value="NZ_JACOOE010000004.1"/>
</dbReference>
<name>A0ABR7CBC9_9BACE</name>
<dbReference type="Proteomes" id="UP000600600">
    <property type="component" value="Unassembled WGS sequence"/>
</dbReference>
<reference evidence="2 3" key="1">
    <citation type="submission" date="2020-08" db="EMBL/GenBank/DDBJ databases">
        <title>Genome public.</title>
        <authorList>
            <person name="Liu C."/>
            <person name="Sun Q."/>
        </authorList>
    </citation>
    <scope>NUCLEOTIDE SEQUENCE [LARGE SCALE GENOMIC DNA]</scope>
    <source>
        <strain evidence="2 3">M27</strain>
    </source>
</reference>
<evidence type="ECO:0000313" key="2">
    <source>
        <dbReference type="EMBL" id="MBC5605105.1"/>
    </source>
</evidence>
<dbReference type="EMBL" id="JACOOE010000004">
    <property type="protein sequence ID" value="MBC5605105.1"/>
    <property type="molecule type" value="Genomic_DNA"/>
</dbReference>
<feature type="domain" description="PIN" evidence="1">
    <location>
        <begin position="2"/>
        <end position="126"/>
    </location>
</feature>
<proteinExistence type="predicted"/>
<protein>
    <submittedName>
        <fullName evidence="2">PIN domain-containing protein</fullName>
    </submittedName>
</protein>
<accession>A0ABR7CBC9</accession>
<evidence type="ECO:0000259" key="1">
    <source>
        <dbReference type="Pfam" id="PF13470"/>
    </source>
</evidence>
<evidence type="ECO:0000313" key="3">
    <source>
        <dbReference type="Proteomes" id="UP000600600"/>
    </source>
</evidence>
<dbReference type="InterPro" id="IPR029060">
    <property type="entry name" value="PIN-like_dom_sf"/>
</dbReference>
<dbReference type="Gene3D" id="3.40.50.1010">
    <property type="entry name" value="5'-nuclease"/>
    <property type="match status" value="1"/>
</dbReference>
<gene>
    <name evidence="2" type="ORF">H8S67_10540</name>
</gene>
<dbReference type="InterPro" id="IPR002716">
    <property type="entry name" value="PIN_dom"/>
</dbReference>
<sequence length="151" mass="17628">MRVFLDTNILMESITNRSHSAEISRIYNLYKTGVVDCYISQGSFYTITYLVEAYLKKTDSLSKDQRLDKLRNILNNILLMSDICDISNEELSKGIWDANFTDIEDSYQYQNAIAEQCEYLITLNKKDFYTNNDSIEIITPEEFIRKISSEL</sequence>
<keyword evidence="3" id="KW-1185">Reference proteome</keyword>
<dbReference type="Pfam" id="PF13470">
    <property type="entry name" value="PIN_3"/>
    <property type="match status" value="1"/>
</dbReference>